<dbReference type="OrthoDB" id="8432393at2"/>
<proteinExistence type="predicted"/>
<name>G7V694_THELD</name>
<feature type="domain" description="Thaumarchaeal output" evidence="2">
    <location>
        <begin position="113"/>
        <end position="299"/>
    </location>
</feature>
<dbReference type="KEGG" id="tli:Tlie_0177"/>
<dbReference type="InterPro" id="IPR043128">
    <property type="entry name" value="Rev_trsase/Diguanyl_cyclase"/>
</dbReference>
<organism evidence="3 4">
    <name type="scientific">Thermovirga lienii (strain ATCC BAA-1197 / DSM 17291 / Cas60314)</name>
    <dbReference type="NCBI Taxonomy" id="580340"/>
    <lineage>
        <taxon>Bacteria</taxon>
        <taxon>Thermotogati</taxon>
        <taxon>Synergistota</taxon>
        <taxon>Synergistia</taxon>
        <taxon>Synergistales</taxon>
        <taxon>Thermovirgaceae</taxon>
        <taxon>Thermovirga</taxon>
    </lineage>
</organism>
<evidence type="ECO:0000313" key="3">
    <source>
        <dbReference type="EMBL" id="AER65923.1"/>
    </source>
</evidence>
<dbReference type="HOGENOM" id="CLU_049453_0_0_0"/>
<protein>
    <submittedName>
        <fullName evidence="3">Response regulator receiver protein</fullName>
    </submittedName>
</protein>
<dbReference type="Pfam" id="PF18551">
    <property type="entry name" value="TackOD1"/>
    <property type="match status" value="1"/>
</dbReference>
<dbReference type="Pfam" id="PF00990">
    <property type="entry name" value="GGDEF"/>
    <property type="match status" value="1"/>
</dbReference>
<evidence type="ECO:0000259" key="2">
    <source>
        <dbReference type="Pfam" id="PF18551"/>
    </source>
</evidence>
<sequence length="467" mass="53285">MTERDIKFVRFTLAETPCLNRYDTLRDVSSLEELGKTLEEADAFIIDGAEPVEMALKASCMIRSNPSSCAKPLFTTSPLPARISALCDGTVSSIDEVTMKALQILNRLNEVNQEAQKESPDFRLLAYLYARPNTEIEPLLEPFTPNAYTYPLASCLSDDPSMGEEWIMFLKQKGLLEFGELKDRIRLCPRCKTSHLNYIDICPNCRSIDIVKKEFIHCFTCGRVGPVEDFLLEDHLRCPFCHTRLRHLGEDYDHPAESYSCNDCGHRFIDPEVVVDCFNCRTRSETDELVVKNIYGFRITDKGRTSARVGTMEEIYSLFDHLNYMTPQHFSKLIDWLLELHRRYPEDNFSIVGIYIANLPEVSLKIGREKTLALANEIARRLRQLIRGTDVSTRTSVNNLWLLLPKTDKRGAKILSERIKNLESLIEINYEGTLEFRVALFSTPDDLMDGDDAGRILSRLSGVLGND</sequence>
<keyword evidence="4" id="KW-1185">Reference proteome</keyword>
<dbReference type="eggNOG" id="COG3706">
    <property type="taxonomic scope" value="Bacteria"/>
</dbReference>
<feature type="domain" description="GGDEF" evidence="1">
    <location>
        <begin position="331"/>
        <end position="430"/>
    </location>
</feature>
<accession>G7V694</accession>
<dbReference type="Gene3D" id="3.30.70.270">
    <property type="match status" value="1"/>
</dbReference>
<dbReference type="EMBL" id="CP003096">
    <property type="protein sequence ID" value="AER65923.1"/>
    <property type="molecule type" value="Genomic_DNA"/>
</dbReference>
<dbReference type="STRING" id="580340.Tlie_0177"/>
<dbReference type="InterPro" id="IPR000160">
    <property type="entry name" value="GGDEF_dom"/>
</dbReference>
<dbReference type="Proteomes" id="UP000005868">
    <property type="component" value="Chromosome"/>
</dbReference>
<gene>
    <name evidence="3" type="ordered locus">Tlie_0177</name>
</gene>
<dbReference type="AlphaFoldDB" id="G7V694"/>
<evidence type="ECO:0000313" key="4">
    <source>
        <dbReference type="Proteomes" id="UP000005868"/>
    </source>
</evidence>
<dbReference type="InterPro" id="IPR040572">
    <property type="entry name" value="TackOD1"/>
</dbReference>
<reference evidence="3 4" key="2">
    <citation type="journal article" date="2012" name="Stand. Genomic Sci.">
        <title>Genome sequence of the moderately thermophilic, amino-acid-degrading and sulfur-reducing bacterium Thermovirga lienii type strain (Cas60314(T)).</title>
        <authorList>
            <person name="Goker M."/>
            <person name="Saunders E."/>
            <person name="Lapidus A."/>
            <person name="Nolan M."/>
            <person name="Lucas S."/>
            <person name="Hammon N."/>
            <person name="Deshpande S."/>
            <person name="Cheng J.F."/>
            <person name="Han C."/>
            <person name="Tapia R."/>
            <person name="Goodwin L.A."/>
            <person name="Pitluck S."/>
            <person name="Liolios K."/>
            <person name="Mavromatis K."/>
            <person name="Pagani I."/>
            <person name="Ivanova N."/>
            <person name="Mikhailova N."/>
            <person name="Pati A."/>
            <person name="Chen A."/>
            <person name="Palaniappan K."/>
            <person name="Land M."/>
            <person name="Chang Y.J."/>
            <person name="Jeffries C.D."/>
            <person name="Brambilla E.M."/>
            <person name="Rohde M."/>
            <person name="Spring S."/>
            <person name="Detter J.C."/>
            <person name="Woyke T."/>
            <person name="Bristow J."/>
            <person name="Eisen J.A."/>
            <person name="Markowitz V."/>
            <person name="Hugenholtz P."/>
            <person name="Kyrpides N.C."/>
            <person name="Klenk H.P."/>
        </authorList>
    </citation>
    <scope>NUCLEOTIDE SEQUENCE [LARGE SCALE GENOMIC DNA]</scope>
    <source>
        <strain evidence="4">ATCC BAA-1197 / DSM 17291 / Cas60314</strain>
    </source>
</reference>
<reference evidence="4" key="1">
    <citation type="submission" date="2011-10" db="EMBL/GenBank/DDBJ databases">
        <title>The complete genome of chromosome of Thermovirga lienii DSM 17291.</title>
        <authorList>
            <consortium name="US DOE Joint Genome Institute (JGI-PGF)"/>
            <person name="Lucas S."/>
            <person name="Copeland A."/>
            <person name="Lapidus A."/>
            <person name="Glavina del Rio T."/>
            <person name="Dalin E."/>
            <person name="Tice H."/>
            <person name="Bruce D."/>
            <person name="Goodwin L."/>
            <person name="Pitluck S."/>
            <person name="Peters L."/>
            <person name="Mikhailova N."/>
            <person name="Saunders E."/>
            <person name="Kyrpides N."/>
            <person name="Mavromatis K."/>
            <person name="Ivanova N."/>
            <person name="Last F.I."/>
            <person name="Brettin T."/>
            <person name="Detter J.C."/>
            <person name="Han C."/>
            <person name="Larimer F."/>
            <person name="Land M."/>
            <person name="Hauser L."/>
            <person name="Markowitz V."/>
            <person name="Cheng J.-F."/>
            <person name="Hugenholtz P."/>
            <person name="Woyke T."/>
            <person name="Wu D."/>
            <person name="Spring S."/>
            <person name="Schroeder M."/>
            <person name="Brambilla E.-M."/>
            <person name="Klenk H.-P."/>
            <person name="Eisen J.A."/>
        </authorList>
    </citation>
    <scope>NUCLEOTIDE SEQUENCE [LARGE SCALE GENOMIC DNA]</scope>
    <source>
        <strain evidence="4">ATCC BAA-1197 / DSM 17291 / Cas60314</strain>
    </source>
</reference>
<evidence type="ECO:0000259" key="1">
    <source>
        <dbReference type="Pfam" id="PF00990"/>
    </source>
</evidence>